<comment type="caution">
    <text evidence="2">The sequence shown here is derived from an EMBL/GenBank/DDBJ whole genome shotgun (WGS) entry which is preliminary data.</text>
</comment>
<keyword evidence="1" id="KW-1133">Transmembrane helix</keyword>
<name>A0ABX0VMM4_9ENTR</name>
<keyword evidence="3" id="KW-1185">Reference proteome</keyword>
<dbReference type="Proteomes" id="UP000697927">
    <property type="component" value="Unassembled WGS sequence"/>
</dbReference>
<sequence length="223" mass="25807">MNFYRQNWYYVGGALFVALAYIMGFWGVYHLTEIQVILIYSFMAMLAHQFEEYAVPGGFQGIGNIAMFGERLAPDRYPLNANQVMISNVFLTYPFYVIPVFFPDLIWLGFIQVGQGMVQIINHGILTNLRMKTLYNPGLATVLLLQWPTGIYYIYFVSAHHLAMNSDYIFGLLGAFASTVVLWLGPIRLFRDRNSKYPFREADMFKFMGRRLREMLATPPRSE</sequence>
<evidence type="ECO:0000313" key="3">
    <source>
        <dbReference type="Proteomes" id="UP000697927"/>
    </source>
</evidence>
<gene>
    <name evidence="2" type="ORF">E2L00_07920</name>
</gene>
<dbReference type="RefSeq" id="WP_167609360.1">
    <property type="nucleotide sequence ID" value="NZ_SOYS01000002.1"/>
</dbReference>
<reference evidence="2 3" key="1">
    <citation type="journal article" date="2020" name="Microorganisms">
        <title>Polyphasic Characterisation of Cedecea colo sp. nov., a New Enteric Bacterium Isolated from the Koala Hindgut.</title>
        <authorList>
            <person name="Boath J.M."/>
            <person name="Dakhal S."/>
            <person name="Van T.T.H."/>
            <person name="Moore R.J."/>
            <person name="Dekiwadia C."/>
            <person name="Macreadie I.G."/>
        </authorList>
    </citation>
    <scope>NUCLEOTIDE SEQUENCE [LARGE SCALE GENOMIC DNA]</scope>
    <source>
        <strain evidence="2 3">ZA</strain>
    </source>
</reference>
<dbReference type="EMBL" id="SOYS01000002">
    <property type="protein sequence ID" value="NIY47456.1"/>
    <property type="molecule type" value="Genomic_DNA"/>
</dbReference>
<feature type="transmembrane region" description="Helical" evidence="1">
    <location>
        <begin position="134"/>
        <end position="156"/>
    </location>
</feature>
<feature type="transmembrane region" description="Helical" evidence="1">
    <location>
        <begin position="7"/>
        <end position="29"/>
    </location>
</feature>
<protein>
    <submittedName>
        <fullName evidence="2">HXXEE domain-containing protein</fullName>
    </submittedName>
</protein>
<feature type="transmembrane region" description="Helical" evidence="1">
    <location>
        <begin position="93"/>
        <end position="113"/>
    </location>
</feature>
<evidence type="ECO:0000256" key="1">
    <source>
        <dbReference type="SAM" id="Phobius"/>
    </source>
</evidence>
<accession>A0ABX0VMM4</accession>
<dbReference type="InterPro" id="IPR025671">
    <property type="entry name" value="HXXEE"/>
</dbReference>
<keyword evidence="1" id="KW-0472">Membrane</keyword>
<evidence type="ECO:0000313" key="2">
    <source>
        <dbReference type="EMBL" id="NIY47456.1"/>
    </source>
</evidence>
<keyword evidence="1" id="KW-0812">Transmembrane</keyword>
<feature type="transmembrane region" description="Helical" evidence="1">
    <location>
        <begin position="168"/>
        <end position="190"/>
    </location>
</feature>
<organism evidence="2 3">
    <name type="scientific">Cedecea colo</name>
    <dbReference type="NCBI Taxonomy" id="2552946"/>
    <lineage>
        <taxon>Bacteria</taxon>
        <taxon>Pseudomonadati</taxon>
        <taxon>Pseudomonadota</taxon>
        <taxon>Gammaproteobacteria</taxon>
        <taxon>Enterobacterales</taxon>
        <taxon>Enterobacteriaceae</taxon>
        <taxon>Cedecea</taxon>
    </lineage>
</organism>
<proteinExistence type="predicted"/>
<dbReference type="Pfam" id="PF13787">
    <property type="entry name" value="HXXEE"/>
    <property type="match status" value="1"/>
</dbReference>